<dbReference type="Gene3D" id="3.40.50.1460">
    <property type="match status" value="1"/>
</dbReference>
<feature type="region of interest" description="Disordered" evidence="1">
    <location>
        <begin position="343"/>
        <end position="381"/>
    </location>
</feature>
<organism evidence="3 4">
    <name type="scientific">Kitasatospora kifunensis</name>
    <name type="common">Streptomyces kifunensis</name>
    <dbReference type="NCBI Taxonomy" id="58351"/>
    <lineage>
        <taxon>Bacteria</taxon>
        <taxon>Bacillati</taxon>
        <taxon>Actinomycetota</taxon>
        <taxon>Actinomycetes</taxon>
        <taxon>Kitasatosporales</taxon>
        <taxon>Streptomycetaceae</taxon>
        <taxon>Kitasatospora</taxon>
    </lineage>
</organism>
<keyword evidence="4" id="KW-1185">Reference proteome</keyword>
<sequence>MSAARPEMFEVTPEESIRRADPARSRIVLIGTPAYLDPGLPDVPVIDNNAVDLAMVLTDPALGGFLPEHCAVAPRWAGVEQVGDLLMQAAEEAEDLLLFYYSGHGLLGPRRHELYLSLAGTRPDRLAFTALPFDAMRDACLASRATNRVVILDSCFSGRAIGETLAADAVLGQLDVTGTYTLASAPANRTALALPGERHTAFTERLLHLLRTGTPTAGPLLSLGDIYRHLRARLRSEGLPEPQQRGTETADLLGLARNRQFAGASPWTPAVVEPAELPRELRAGLDSGYPRLRAAAVEELADWLTDRDPAKVLAARLALEEVAANDVPLVAQAARAALERHAPRPTALRISQPEPQGYPPLRQEQKVDDLPYFDFPGQQTK</sequence>
<protein>
    <recommendedName>
        <fullName evidence="2">Peptidase C14 caspase domain-containing protein</fullName>
    </recommendedName>
</protein>
<reference evidence="3 4" key="1">
    <citation type="submission" date="2020-08" db="EMBL/GenBank/DDBJ databases">
        <title>Sequencing the genomes of 1000 actinobacteria strains.</title>
        <authorList>
            <person name="Klenk H.-P."/>
        </authorList>
    </citation>
    <scope>NUCLEOTIDE SEQUENCE [LARGE SCALE GENOMIC DNA]</scope>
    <source>
        <strain evidence="3 4">DSM 41654</strain>
    </source>
</reference>
<dbReference type="SUPFAM" id="SSF52129">
    <property type="entry name" value="Caspase-like"/>
    <property type="match status" value="1"/>
</dbReference>
<name>A0A7W7VY31_KITKI</name>
<dbReference type="InterPro" id="IPR011600">
    <property type="entry name" value="Pept_C14_caspase"/>
</dbReference>
<dbReference type="NCBIfam" id="NF047832">
    <property type="entry name" value="caspase_w_EACC1"/>
    <property type="match status" value="1"/>
</dbReference>
<dbReference type="AlphaFoldDB" id="A0A7W7VY31"/>
<dbReference type="InterPro" id="IPR029030">
    <property type="entry name" value="Caspase-like_dom_sf"/>
</dbReference>
<dbReference type="Pfam" id="PF00656">
    <property type="entry name" value="Peptidase_C14"/>
    <property type="match status" value="1"/>
</dbReference>
<evidence type="ECO:0000313" key="4">
    <source>
        <dbReference type="Proteomes" id="UP000540506"/>
    </source>
</evidence>
<accession>A0A7W7VY31</accession>
<dbReference type="GO" id="GO:0006508">
    <property type="term" value="P:proteolysis"/>
    <property type="evidence" value="ECO:0007669"/>
    <property type="project" value="InterPro"/>
</dbReference>
<feature type="domain" description="Peptidase C14 caspase" evidence="2">
    <location>
        <begin position="46"/>
        <end position="237"/>
    </location>
</feature>
<comment type="caution">
    <text evidence="3">The sequence shown here is derived from an EMBL/GenBank/DDBJ whole genome shotgun (WGS) entry which is preliminary data.</text>
</comment>
<evidence type="ECO:0000259" key="2">
    <source>
        <dbReference type="Pfam" id="PF00656"/>
    </source>
</evidence>
<gene>
    <name evidence="3" type="ORF">FHR34_005213</name>
</gene>
<evidence type="ECO:0000256" key="1">
    <source>
        <dbReference type="SAM" id="MobiDB-lite"/>
    </source>
</evidence>
<proteinExistence type="predicted"/>
<dbReference type="Proteomes" id="UP000540506">
    <property type="component" value="Unassembled WGS sequence"/>
</dbReference>
<dbReference type="RefSeq" id="WP_184939194.1">
    <property type="nucleotide sequence ID" value="NZ_JACHJV010000001.1"/>
</dbReference>
<dbReference type="GO" id="GO:0004197">
    <property type="term" value="F:cysteine-type endopeptidase activity"/>
    <property type="evidence" value="ECO:0007669"/>
    <property type="project" value="InterPro"/>
</dbReference>
<evidence type="ECO:0000313" key="3">
    <source>
        <dbReference type="EMBL" id="MBB4926220.1"/>
    </source>
</evidence>
<dbReference type="EMBL" id="JACHJV010000001">
    <property type="protein sequence ID" value="MBB4926220.1"/>
    <property type="molecule type" value="Genomic_DNA"/>
</dbReference>